<name>A0A0F9NFW1_9ZZZZ</name>
<dbReference type="AlphaFoldDB" id="A0A0F9NFW1"/>
<sequence length="72" mass="8477">MAEPKRHTDVLERVLGSINPDTFAPSPQIRMLENVRKFRKFPPLYRPVTEDPQSLVRSYTKIVTRDYEKMVS</sequence>
<accession>A0A0F9NFW1</accession>
<evidence type="ECO:0000313" key="1">
    <source>
        <dbReference type="EMBL" id="KKN18445.1"/>
    </source>
</evidence>
<protein>
    <submittedName>
        <fullName evidence="1">Uncharacterized protein</fullName>
    </submittedName>
</protein>
<organism evidence="1">
    <name type="scientific">marine sediment metagenome</name>
    <dbReference type="NCBI Taxonomy" id="412755"/>
    <lineage>
        <taxon>unclassified sequences</taxon>
        <taxon>metagenomes</taxon>
        <taxon>ecological metagenomes</taxon>
    </lineage>
</organism>
<comment type="caution">
    <text evidence="1">The sequence shown here is derived from an EMBL/GenBank/DDBJ whole genome shotgun (WGS) entry which is preliminary data.</text>
</comment>
<dbReference type="EMBL" id="LAZR01003426">
    <property type="protein sequence ID" value="KKN18445.1"/>
    <property type="molecule type" value="Genomic_DNA"/>
</dbReference>
<reference evidence="1" key="1">
    <citation type="journal article" date="2015" name="Nature">
        <title>Complex archaea that bridge the gap between prokaryotes and eukaryotes.</title>
        <authorList>
            <person name="Spang A."/>
            <person name="Saw J.H."/>
            <person name="Jorgensen S.L."/>
            <person name="Zaremba-Niedzwiedzka K."/>
            <person name="Martijn J."/>
            <person name="Lind A.E."/>
            <person name="van Eijk R."/>
            <person name="Schleper C."/>
            <person name="Guy L."/>
            <person name="Ettema T.J."/>
        </authorList>
    </citation>
    <scope>NUCLEOTIDE SEQUENCE</scope>
</reference>
<proteinExistence type="predicted"/>
<gene>
    <name evidence="1" type="ORF">LCGC14_0955750</name>
</gene>